<keyword evidence="2" id="KW-1133">Transmembrane helix</keyword>
<evidence type="ECO:0000256" key="2">
    <source>
        <dbReference type="SAM" id="Phobius"/>
    </source>
</evidence>
<keyword evidence="2" id="KW-0472">Membrane</keyword>
<dbReference type="InterPro" id="IPR008023">
    <property type="entry name" value="DUF748"/>
</dbReference>
<keyword evidence="2" id="KW-0812">Transmembrane</keyword>
<evidence type="ECO:0000313" key="3">
    <source>
        <dbReference type="EMBL" id="WMS88394.1"/>
    </source>
</evidence>
<evidence type="ECO:0000256" key="1">
    <source>
        <dbReference type="SAM" id="MobiDB-lite"/>
    </source>
</evidence>
<accession>A0AA51RVU4</accession>
<dbReference type="KEGG" id="plei:Q9312_05635"/>
<dbReference type="Pfam" id="PF05359">
    <property type="entry name" value="DUF748"/>
    <property type="match status" value="1"/>
</dbReference>
<reference evidence="3 4" key="1">
    <citation type="submission" date="2023-08" db="EMBL/GenBank/DDBJ databases">
        <title>Pleionea litopenaei sp. nov., isolated from stomach of juvenile Litopenaeus vannamei.</title>
        <authorList>
            <person name="Rho A.M."/>
            <person name="Hwang C.Y."/>
        </authorList>
    </citation>
    <scope>NUCLEOTIDE SEQUENCE [LARGE SCALE GENOMIC DNA]</scope>
    <source>
        <strain evidence="3 4">HL-JVS1</strain>
    </source>
</reference>
<keyword evidence="4" id="KW-1185">Reference proteome</keyword>
<organism evidence="3 4">
    <name type="scientific">Pleionea litopenaei</name>
    <dbReference type="NCBI Taxonomy" id="3070815"/>
    <lineage>
        <taxon>Bacteria</taxon>
        <taxon>Pseudomonadati</taxon>
        <taxon>Pseudomonadota</taxon>
        <taxon>Gammaproteobacteria</taxon>
        <taxon>Oceanospirillales</taxon>
        <taxon>Pleioneaceae</taxon>
        <taxon>Pleionea</taxon>
    </lineage>
</organism>
<name>A0AA51RVU4_9GAMM</name>
<sequence>MTKDREITMFNKSSLSFRRHPFRSSLLVVILLIILAIVFNSLLVRLYLLHWFEAQGAKVNVDDITLSLWNATFTLDNLETSQNNQSLNVERLELAWQWQPLLENHLIIDRVVVEGLTLDIDATDQSALVIGSLASTQPQNSQAAVTTEASTNTPWQITLHELGIDYDQVCVKLPESALQQMPKNYLGTSETGELCIDQTMNFKGLAKATLADKLALSMQGNLAWHDVQFQLNQNTFFSTDKFALNGLTYSEQTLKSSSLEFTNLLISEPQKEKALNAQLGQFKLVDLHLLFGEQKIAFEQLDATDFSFLKNNIQDSNALLNFSNFAIQQFQHDLKNTSMASFSLQELAFVQVDADGQTTWQQLLSSTKHISPPNYLTQLKDFRATGISMNDDELSNKSYLKFDQIKLSDLQQYLNLNEQGKTAYHTAFEGLFFENSALESSATKEPSSEESVSESSVSQRSDSSVQKRSADQSNETQEPTSSATSSPLIVEVSEFLLDGNSYVIFNDAHYRLKHPIVVSGMESRLSDFNTLNRPIDIYYHASINDTGDTELTGQIAINGSQLSTDLKLRVSDLDLVPFSPYSARFVGYRVERGQLNLNSNIKLKDQLMDSEFDFVLNKLDLEDTEEHEHHELNQDLGVPLPTALSLLKNSDDKIELNIPLEGPINELNTSIGDVISTISIKAIKTAVLYQYTPFGLLILADGIIDLGAGLTFEPLVFEPGSITLTNSHREQLATLAKLTQQKPNISLVLCGMVAQADLMQPDSKEPPAPLTEEQRDRLINLAKQRQSLVLSTLIGEFEVNKGQLLTCNPSAKNALKNVPEVQVTL</sequence>
<dbReference type="RefSeq" id="WP_309203608.1">
    <property type="nucleotide sequence ID" value="NZ_CP133548.1"/>
</dbReference>
<gene>
    <name evidence="3" type="ORF">Q9312_05635</name>
</gene>
<feature type="compositionally biased region" description="Low complexity" evidence="1">
    <location>
        <begin position="449"/>
        <end position="467"/>
    </location>
</feature>
<dbReference type="AlphaFoldDB" id="A0AA51RVU4"/>
<protein>
    <submittedName>
        <fullName evidence="3">DUF748 domain-containing protein</fullName>
    </submittedName>
</protein>
<feature type="compositionally biased region" description="Polar residues" evidence="1">
    <location>
        <begin position="471"/>
        <end position="485"/>
    </location>
</feature>
<dbReference type="Proteomes" id="UP001239782">
    <property type="component" value="Chromosome"/>
</dbReference>
<feature type="transmembrane region" description="Helical" evidence="2">
    <location>
        <begin position="26"/>
        <end position="48"/>
    </location>
</feature>
<evidence type="ECO:0000313" key="4">
    <source>
        <dbReference type="Proteomes" id="UP001239782"/>
    </source>
</evidence>
<proteinExistence type="predicted"/>
<feature type="region of interest" description="Disordered" evidence="1">
    <location>
        <begin position="442"/>
        <end position="485"/>
    </location>
</feature>
<dbReference type="EMBL" id="CP133548">
    <property type="protein sequence ID" value="WMS88394.1"/>
    <property type="molecule type" value="Genomic_DNA"/>
</dbReference>